<protein>
    <submittedName>
        <fullName evidence="1">Uncharacterized protein</fullName>
    </submittedName>
</protein>
<feature type="non-terminal residue" evidence="1">
    <location>
        <position position="1"/>
    </location>
</feature>
<reference evidence="1" key="1">
    <citation type="submission" date="2018-05" db="EMBL/GenBank/DDBJ databases">
        <authorList>
            <person name="Lanie J.A."/>
            <person name="Ng W.-L."/>
            <person name="Kazmierczak K.M."/>
            <person name="Andrzejewski T.M."/>
            <person name="Davidsen T.M."/>
            <person name="Wayne K.J."/>
            <person name="Tettelin H."/>
            <person name="Glass J.I."/>
            <person name="Rusch D."/>
            <person name="Podicherti R."/>
            <person name="Tsui H.-C.T."/>
            <person name="Winkler M.E."/>
        </authorList>
    </citation>
    <scope>NUCLEOTIDE SEQUENCE</scope>
</reference>
<dbReference type="EMBL" id="UINC01145473">
    <property type="protein sequence ID" value="SVD35627.1"/>
    <property type="molecule type" value="Genomic_DNA"/>
</dbReference>
<name>A0A382UNH0_9ZZZZ</name>
<gene>
    <name evidence="1" type="ORF">METZ01_LOCUS388481</name>
</gene>
<organism evidence="1">
    <name type="scientific">marine metagenome</name>
    <dbReference type="NCBI Taxonomy" id="408172"/>
    <lineage>
        <taxon>unclassified sequences</taxon>
        <taxon>metagenomes</taxon>
        <taxon>ecological metagenomes</taxon>
    </lineage>
</organism>
<dbReference type="AlphaFoldDB" id="A0A382UNH0"/>
<proteinExistence type="predicted"/>
<accession>A0A382UNH0</accession>
<evidence type="ECO:0000313" key="1">
    <source>
        <dbReference type="EMBL" id="SVD35627.1"/>
    </source>
</evidence>
<feature type="non-terminal residue" evidence="1">
    <location>
        <position position="80"/>
    </location>
</feature>
<sequence length="80" mass="8881">VVPNTRIVLVLTAVALLATGVEAQDFTWAERSYRNAVARYFELPEEEIAILGHWELPTEEIAVVLFMARRSGISPEALVA</sequence>